<dbReference type="SUPFAM" id="SSF55729">
    <property type="entry name" value="Acyl-CoA N-acyltransferases (Nat)"/>
    <property type="match status" value="1"/>
</dbReference>
<accession>A0A5D3WP15</accession>
<dbReference type="PROSITE" id="PS51186">
    <property type="entry name" value="GNAT"/>
    <property type="match status" value="1"/>
</dbReference>
<evidence type="ECO:0000256" key="1">
    <source>
        <dbReference type="ARBA" id="ARBA00022679"/>
    </source>
</evidence>
<comment type="caution">
    <text evidence="4">The sequence shown here is derived from an EMBL/GenBank/DDBJ whole genome shotgun (WGS) entry which is preliminary data.</text>
</comment>
<dbReference type="InterPro" id="IPR050832">
    <property type="entry name" value="Bact_Acetyltransf"/>
</dbReference>
<proteinExistence type="predicted"/>
<dbReference type="Proteomes" id="UP000324159">
    <property type="component" value="Unassembled WGS sequence"/>
</dbReference>
<sequence length="149" mass="16988">MDMTAQVTIRDARESDFEAVVALDQAGVQHEKPAYWRGIFDRYVRAGRNDRIFLVADMAGELVGFIVGEVRAWEFGSPPCGWVFALIVAPALRERGVGQMMFEEICRRLKRAGVTTVRTMVDREDKLTLSFFRSQGLRTGRYIELEKPL</sequence>
<dbReference type="InterPro" id="IPR016181">
    <property type="entry name" value="Acyl_CoA_acyltransferase"/>
</dbReference>
<evidence type="ECO:0000259" key="3">
    <source>
        <dbReference type="PROSITE" id="PS51186"/>
    </source>
</evidence>
<keyword evidence="4" id="KW-0689">Ribosomal protein</keyword>
<reference evidence="4 5" key="1">
    <citation type="submission" date="2019-07" db="EMBL/GenBank/DDBJ databases">
        <title>Genomic Encyclopedia of Type Strains, Phase IV (KMG-IV): sequencing the most valuable type-strain genomes for metagenomic binning, comparative biology and taxonomic classification.</title>
        <authorList>
            <person name="Goeker M."/>
        </authorList>
    </citation>
    <scope>NUCLEOTIDE SEQUENCE [LARGE SCALE GENOMIC DNA]</scope>
    <source>
        <strain evidence="4 5">SS015</strain>
    </source>
</reference>
<evidence type="ECO:0000256" key="2">
    <source>
        <dbReference type="ARBA" id="ARBA00023315"/>
    </source>
</evidence>
<dbReference type="CDD" id="cd04301">
    <property type="entry name" value="NAT_SF"/>
    <property type="match status" value="1"/>
</dbReference>
<name>A0A5D3WP15_9BACT</name>
<dbReference type="Pfam" id="PF00583">
    <property type="entry name" value="Acetyltransf_1"/>
    <property type="match status" value="1"/>
</dbReference>
<dbReference type="EMBL" id="VNIB01000003">
    <property type="protein sequence ID" value="TYO99389.1"/>
    <property type="molecule type" value="Genomic_DNA"/>
</dbReference>
<organism evidence="4 5">
    <name type="scientific">Geothermobacter ehrlichii</name>
    <dbReference type="NCBI Taxonomy" id="213224"/>
    <lineage>
        <taxon>Bacteria</taxon>
        <taxon>Pseudomonadati</taxon>
        <taxon>Thermodesulfobacteriota</taxon>
        <taxon>Desulfuromonadia</taxon>
        <taxon>Desulfuromonadales</taxon>
        <taxon>Geothermobacteraceae</taxon>
        <taxon>Geothermobacter</taxon>
    </lineage>
</organism>
<keyword evidence="5" id="KW-1185">Reference proteome</keyword>
<keyword evidence="1" id="KW-0808">Transferase</keyword>
<keyword evidence="2" id="KW-0012">Acyltransferase</keyword>
<dbReference type="Gene3D" id="3.40.630.30">
    <property type="match status" value="1"/>
</dbReference>
<dbReference type="InterPro" id="IPR000182">
    <property type="entry name" value="GNAT_dom"/>
</dbReference>
<evidence type="ECO:0000313" key="4">
    <source>
        <dbReference type="EMBL" id="TYO99389.1"/>
    </source>
</evidence>
<gene>
    <name evidence="4" type="ORF">EDC39_103235</name>
</gene>
<keyword evidence="4" id="KW-0687">Ribonucleoprotein</keyword>
<protein>
    <submittedName>
        <fullName evidence="4">Ribosomal protein S18 acetylase RimI-like enzyme</fullName>
    </submittedName>
</protein>
<dbReference type="AlphaFoldDB" id="A0A5D3WP15"/>
<evidence type="ECO:0000313" key="5">
    <source>
        <dbReference type="Proteomes" id="UP000324159"/>
    </source>
</evidence>
<dbReference type="GO" id="GO:0005840">
    <property type="term" value="C:ribosome"/>
    <property type="evidence" value="ECO:0007669"/>
    <property type="project" value="UniProtKB-KW"/>
</dbReference>
<dbReference type="PANTHER" id="PTHR43877">
    <property type="entry name" value="AMINOALKYLPHOSPHONATE N-ACETYLTRANSFERASE-RELATED-RELATED"/>
    <property type="match status" value="1"/>
</dbReference>
<feature type="domain" description="N-acetyltransferase" evidence="3">
    <location>
        <begin position="7"/>
        <end position="149"/>
    </location>
</feature>
<dbReference type="GO" id="GO:0016747">
    <property type="term" value="F:acyltransferase activity, transferring groups other than amino-acyl groups"/>
    <property type="evidence" value="ECO:0007669"/>
    <property type="project" value="InterPro"/>
</dbReference>